<protein>
    <submittedName>
        <fullName evidence="3">DUF6538 domain-containing protein</fullName>
    </submittedName>
</protein>
<feature type="region of interest" description="Disordered" evidence="1">
    <location>
        <begin position="181"/>
        <end position="202"/>
    </location>
</feature>
<dbReference type="InterPro" id="IPR046668">
    <property type="entry name" value="DUF6538"/>
</dbReference>
<proteinExistence type="predicted"/>
<dbReference type="EMBL" id="JBHLWQ010000086">
    <property type="protein sequence ID" value="MFC0200561.1"/>
    <property type="molecule type" value="Genomic_DNA"/>
</dbReference>
<accession>A0ABV6CKN7</accession>
<gene>
    <name evidence="3" type="ORF">ACFFIZ_09580</name>
</gene>
<evidence type="ECO:0000313" key="4">
    <source>
        <dbReference type="Proteomes" id="UP001589795"/>
    </source>
</evidence>
<dbReference type="Pfam" id="PF20172">
    <property type="entry name" value="DUF6538"/>
    <property type="match status" value="1"/>
</dbReference>
<dbReference type="RefSeq" id="WP_265507275.1">
    <property type="nucleotide sequence ID" value="NZ_JAOTBE010000028.1"/>
</dbReference>
<evidence type="ECO:0000259" key="2">
    <source>
        <dbReference type="Pfam" id="PF20172"/>
    </source>
</evidence>
<feature type="domain" description="DUF6538" evidence="2">
    <location>
        <begin position="7"/>
        <end position="61"/>
    </location>
</feature>
<comment type="caution">
    <text evidence="3">The sequence shown here is derived from an EMBL/GenBank/DDBJ whole genome shotgun (WGS) entry which is preliminary data.</text>
</comment>
<sequence length="202" mass="22066">MGIANFVFRQAAIYTWRGRIPTRVGCESLHLQVSLRTTCPATARRLAGILTHESDEVFEAMALDGLSKEAARQWLEQVVQDEIARIERRKRAQADSHEKGYARKNADADRAMGHALRLLARDGVSAELGHEEKNELISEGVPETAFEQIEDYLAQAAGEVFSAAVERKIQDTITAITGETSASATGSSMPGPSIFAVARQPT</sequence>
<evidence type="ECO:0000313" key="3">
    <source>
        <dbReference type="EMBL" id="MFC0200561.1"/>
    </source>
</evidence>
<organism evidence="3 4">
    <name type="scientific">Paracoccus rhizosphaerae</name>
    <dbReference type="NCBI Taxonomy" id="1133347"/>
    <lineage>
        <taxon>Bacteria</taxon>
        <taxon>Pseudomonadati</taxon>
        <taxon>Pseudomonadota</taxon>
        <taxon>Alphaproteobacteria</taxon>
        <taxon>Rhodobacterales</taxon>
        <taxon>Paracoccaceae</taxon>
        <taxon>Paracoccus</taxon>
    </lineage>
</organism>
<name>A0ABV6CKN7_9RHOB</name>
<keyword evidence="4" id="KW-1185">Reference proteome</keyword>
<dbReference type="Proteomes" id="UP001589795">
    <property type="component" value="Unassembled WGS sequence"/>
</dbReference>
<evidence type="ECO:0000256" key="1">
    <source>
        <dbReference type="SAM" id="MobiDB-lite"/>
    </source>
</evidence>
<reference evidence="3 4" key="1">
    <citation type="submission" date="2024-09" db="EMBL/GenBank/DDBJ databases">
        <authorList>
            <person name="Sun Q."/>
            <person name="Mori K."/>
        </authorList>
    </citation>
    <scope>NUCLEOTIDE SEQUENCE [LARGE SCALE GENOMIC DNA]</scope>
    <source>
        <strain evidence="3 4">CCM 7904</strain>
    </source>
</reference>